<dbReference type="EMBL" id="MK500332">
    <property type="protein sequence ID" value="QBK86177.1"/>
    <property type="molecule type" value="Genomic_DNA"/>
</dbReference>
<sequence>MEVERISNILLKDIKKERSFGEKIIQEQKKTWLKFSTPVPSNLHKPITKKLKQEGEIIKWLSDDEIEIKLC</sequence>
<reference evidence="1" key="1">
    <citation type="journal article" date="2019" name="MBio">
        <title>Virus Genomes from Deep Sea Sediments Expand the Ocean Megavirome and Support Independent Origins of Viral Gigantism.</title>
        <authorList>
            <person name="Backstrom D."/>
            <person name="Yutin N."/>
            <person name="Jorgensen S.L."/>
            <person name="Dharamshi J."/>
            <person name="Homa F."/>
            <person name="Zaremba-Niedwiedzka K."/>
            <person name="Spang A."/>
            <person name="Wolf Y.I."/>
            <person name="Koonin E.V."/>
            <person name="Ettema T.J."/>
        </authorList>
    </citation>
    <scope>NUCLEOTIDE SEQUENCE</scope>
</reference>
<name>A0A481YTD7_9VIRU</name>
<protein>
    <submittedName>
        <fullName evidence="1">Uncharacterized protein</fullName>
    </submittedName>
</protein>
<organism evidence="1">
    <name type="scientific">Marseillevirus LCMAC101</name>
    <dbReference type="NCBI Taxonomy" id="2506602"/>
    <lineage>
        <taxon>Viruses</taxon>
        <taxon>Varidnaviria</taxon>
        <taxon>Bamfordvirae</taxon>
        <taxon>Nucleocytoviricota</taxon>
        <taxon>Megaviricetes</taxon>
        <taxon>Pimascovirales</taxon>
        <taxon>Pimascovirales incertae sedis</taxon>
        <taxon>Marseilleviridae</taxon>
    </lineage>
</organism>
<evidence type="ECO:0000313" key="1">
    <source>
        <dbReference type="EMBL" id="QBK86177.1"/>
    </source>
</evidence>
<gene>
    <name evidence="1" type="ORF">LCMAC101_07720</name>
</gene>
<accession>A0A481YTD7</accession>
<proteinExistence type="predicted"/>